<dbReference type="AlphaFoldDB" id="A0AAU0PXX8"/>
<evidence type="ECO:0000313" key="12">
    <source>
        <dbReference type="Proteomes" id="UP001174314"/>
    </source>
</evidence>
<feature type="compositionally biased region" description="Basic and acidic residues" evidence="8">
    <location>
        <begin position="83"/>
        <end position="93"/>
    </location>
</feature>
<feature type="transmembrane region" description="Helical" evidence="9">
    <location>
        <begin position="264"/>
        <end position="286"/>
    </location>
</feature>
<reference evidence="11 12" key="1">
    <citation type="submission" date="2023-10" db="EMBL/GenBank/DDBJ databases">
        <title>complete genome sequence of Corynebacterium pseudokroppenstedtii P15-C1.</title>
        <authorList>
            <person name="Bruggemann H."/>
            <person name="Poehlein A."/>
        </authorList>
    </citation>
    <scope>NUCLEOTIDE SEQUENCE [LARGE SCALE GENOMIC DNA]</scope>
    <source>
        <strain evidence="11 12">P15_C1</strain>
    </source>
</reference>
<feature type="transmembrane region" description="Helical" evidence="9">
    <location>
        <begin position="493"/>
        <end position="511"/>
    </location>
</feature>
<proteinExistence type="predicted"/>
<feature type="compositionally biased region" description="Basic and acidic residues" evidence="8">
    <location>
        <begin position="132"/>
        <end position="141"/>
    </location>
</feature>
<dbReference type="InterPro" id="IPR002656">
    <property type="entry name" value="Acyl_transf_3_dom"/>
</dbReference>
<feature type="transmembrane region" description="Helical" evidence="9">
    <location>
        <begin position="388"/>
        <end position="409"/>
    </location>
</feature>
<feature type="transmembrane region" description="Helical" evidence="9">
    <location>
        <begin position="363"/>
        <end position="382"/>
    </location>
</feature>
<evidence type="ECO:0000259" key="10">
    <source>
        <dbReference type="Pfam" id="PF01757"/>
    </source>
</evidence>
<dbReference type="Gene3D" id="3.40.50.1110">
    <property type="entry name" value="SGNH hydrolase"/>
    <property type="match status" value="1"/>
</dbReference>
<dbReference type="Proteomes" id="UP001174314">
    <property type="component" value="Chromosome"/>
</dbReference>
<evidence type="ECO:0000256" key="2">
    <source>
        <dbReference type="ARBA" id="ARBA00022475"/>
    </source>
</evidence>
<protein>
    <submittedName>
        <fullName evidence="11">Acyltransferase family protein</fullName>
    </submittedName>
</protein>
<keyword evidence="7 11" id="KW-0012">Acyltransferase</keyword>
<feature type="compositionally biased region" description="Basic and acidic residues" evidence="8">
    <location>
        <begin position="107"/>
        <end position="124"/>
    </location>
</feature>
<dbReference type="PANTHER" id="PTHR23028:SF53">
    <property type="entry name" value="ACYL_TRANSF_3 DOMAIN-CONTAINING PROTEIN"/>
    <property type="match status" value="1"/>
</dbReference>
<feature type="region of interest" description="Disordered" evidence="8">
    <location>
        <begin position="626"/>
        <end position="667"/>
    </location>
</feature>
<evidence type="ECO:0000256" key="6">
    <source>
        <dbReference type="ARBA" id="ARBA00023136"/>
    </source>
</evidence>
<name>A0AAU0PXX8_9CORY</name>
<keyword evidence="6 9" id="KW-0472">Membrane</keyword>
<organism evidence="11 12">
    <name type="scientific">Corynebacterium pseudokroppenstedtii</name>
    <dbReference type="NCBI Taxonomy" id="2804917"/>
    <lineage>
        <taxon>Bacteria</taxon>
        <taxon>Bacillati</taxon>
        <taxon>Actinomycetota</taxon>
        <taxon>Actinomycetes</taxon>
        <taxon>Mycobacteriales</taxon>
        <taxon>Corynebacteriaceae</taxon>
        <taxon>Corynebacterium</taxon>
    </lineage>
</organism>
<evidence type="ECO:0000256" key="5">
    <source>
        <dbReference type="ARBA" id="ARBA00022989"/>
    </source>
</evidence>
<keyword evidence="12" id="KW-1185">Reference proteome</keyword>
<feature type="region of interest" description="Disordered" evidence="8">
    <location>
        <begin position="107"/>
        <end position="189"/>
    </location>
</feature>
<keyword evidence="3" id="KW-0808">Transferase</keyword>
<feature type="transmembrane region" description="Helical" evidence="9">
    <location>
        <begin position="589"/>
        <end position="611"/>
    </location>
</feature>
<accession>A0AAU0PXX8</accession>
<dbReference type="GO" id="GO:0009103">
    <property type="term" value="P:lipopolysaccharide biosynthetic process"/>
    <property type="evidence" value="ECO:0007669"/>
    <property type="project" value="TreeGrafter"/>
</dbReference>
<feature type="compositionally biased region" description="Gly residues" evidence="8">
    <location>
        <begin position="637"/>
        <end position="650"/>
    </location>
</feature>
<dbReference type="Pfam" id="PF01757">
    <property type="entry name" value="Acyl_transf_3"/>
    <property type="match status" value="1"/>
</dbReference>
<dbReference type="InterPro" id="IPR050879">
    <property type="entry name" value="Acyltransferase_3"/>
</dbReference>
<keyword evidence="4 9" id="KW-0812">Transmembrane</keyword>
<dbReference type="SUPFAM" id="SSF52266">
    <property type="entry name" value="SGNH hydrolase"/>
    <property type="match status" value="1"/>
</dbReference>
<dbReference type="InterPro" id="IPR036514">
    <property type="entry name" value="SGNH_hydro_sf"/>
</dbReference>
<feature type="region of interest" description="Disordered" evidence="8">
    <location>
        <begin position="1"/>
        <end position="93"/>
    </location>
</feature>
<dbReference type="GO" id="GO:0016747">
    <property type="term" value="F:acyltransferase activity, transferring groups other than amino-acyl groups"/>
    <property type="evidence" value="ECO:0007669"/>
    <property type="project" value="InterPro"/>
</dbReference>
<sequence length="823" mass="91180">MAHHRRDSRQPGREARVTWSPADGRYDRRPNQDSENASATHNRHYREQQARPSHNARSSRTQSRQPYPRQNRGAEYPQRYTRGRLDRNGRRLPSDNFYSIRAEALAEARGRRPEADFLTREPSSDRGASATRETHHNRVDRASTSAGHRARPASHAQRPSQAPQPTRASRSRQGTRRRTKAQPTRVSPTLPGGRILGLDGLRAIAILSVLLFHLDPDLLPGGFMGVDVFFVVSGFLITTLLIRERNKTGHSNLANFWIRRARRLIPALVSLIIIVVPLTWLCTRWAEQAQDLLVRIAPQIVGVLTFSYNWVEIAAGSSYFTRNVPQLFMNFWSLAVEEQFYLLWPWVFVWIARHQFARRRVSFSLLIVAAASAVGMAVLFSPDSSTRVYYGTDTHLFGLMISAALAFEASRADGGFITTRFWSAVGPILGWLSCAGLIVLMIIIGDGSAEAFHGGIAVANVLTAIMIASFLVKRGGLVQLMSSGPASWLGDRSYAVYLWHWPLIILAQIVIPTPDNSAASWAVRLGAVVVTFIVCEISLRYLETPIRRLGFRGAWAAFCGLFVKRPDTHNDDRRMSARRNPHTSRRVRLTPAAVATLIVPVALAACTVSVASTAPDKTLVEQKITENEHLVNTGDGSSAGDGVGATGGQGTDRSDTVDYTPPEGKDTTMFGDSMLVTTAPEIVKDYPGVDIVAQSERAWEQAIPIMQDMERQGKIRRAVVIALGTNWGVRDPQAVEQEIDEIQRGRTVVLVNTYGAGWEPQVTDEYQKIAAKYPNVTVADWSDVAAKHTGDLQSDGIHPDYGAMPIFVDCIKQAFSTLAHNKK</sequence>
<evidence type="ECO:0000256" key="3">
    <source>
        <dbReference type="ARBA" id="ARBA00022679"/>
    </source>
</evidence>
<comment type="subcellular location">
    <subcellularLocation>
        <location evidence="1">Cell membrane</location>
        <topology evidence="1">Multi-pass membrane protein</topology>
    </subcellularLocation>
</comment>
<keyword evidence="5 9" id="KW-1133">Transmembrane helix</keyword>
<dbReference type="GO" id="GO:0005886">
    <property type="term" value="C:plasma membrane"/>
    <property type="evidence" value="ECO:0007669"/>
    <property type="project" value="UniProtKB-SubCell"/>
</dbReference>
<feature type="domain" description="Acyltransferase 3" evidence="10">
    <location>
        <begin position="196"/>
        <end position="535"/>
    </location>
</feature>
<dbReference type="KEGG" id="cpsk:Q0N40_06250"/>
<feature type="transmembrane region" description="Helical" evidence="9">
    <location>
        <begin position="451"/>
        <end position="472"/>
    </location>
</feature>
<gene>
    <name evidence="11" type="ORF">Q0N40_06250</name>
</gene>
<feature type="compositionally biased region" description="Basic residues" evidence="8">
    <location>
        <begin position="169"/>
        <end position="180"/>
    </location>
</feature>
<feature type="transmembrane region" description="Helical" evidence="9">
    <location>
        <begin position="220"/>
        <end position="243"/>
    </location>
</feature>
<evidence type="ECO:0000256" key="9">
    <source>
        <dbReference type="SAM" id="Phobius"/>
    </source>
</evidence>
<dbReference type="EMBL" id="CP137757">
    <property type="protein sequence ID" value="WPF24169.1"/>
    <property type="molecule type" value="Genomic_DNA"/>
</dbReference>
<evidence type="ECO:0000256" key="1">
    <source>
        <dbReference type="ARBA" id="ARBA00004651"/>
    </source>
</evidence>
<feature type="compositionally biased region" description="Polar residues" evidence="8">
    <location>
        <begin position="50"/>
        <end position="65"/>
    </location>
</feature>
<dbReference type="RefSeq" id="WP_301731778.1">
    <property type="nucleotide sequence ID" value="NZ_CP137757.1"/>
</dbReference>
<keyword evidence="2" id="KW-1003">Cell membrane</keyword>
<feature type="transmembrane region" description="Helical" evidence="9">
    <location>
        <begin position="421"/>
        <end position="445"/>
    </location>
</feature>
<dbReference type="PANTHER" id="PTHR23028">
    <property type="entry name" value="ACETYLTRANSFERASE"/>
    <property type="match status" value="1"/>
</dbReference>
<evidence type="ECO:0000256" key="8">
    <source>
        <dbReference type="SAM" id="MobiDB-lite"/>
    </source>
</evidence>
<feature type="transmembrane region" description="Helical" evidence="9">
    <location>
        <begin position="523"/>
        <end position="542"/>
    </location>
</feature>
<evidence type="ECO:0000313" key="11">
    <source>
        <dbReference type="EMBL" id="WPF24169.1"/>
    </source>
</evidence>
<evidence type="ECO:0000256" key="4">
    <source>
        <dbReference type="ARBA" id="ARBA00022692"/>
    </source>
</evidence>
<evidence type="ECO:0000256" key="7">
    <source>
        <dbReference type="ARBA" id="ARBA00023315"/>
    </source>
</evidence>